<dbReference type="Proteomes" id="UP000045706">
    <property type="component" value="Unassembled WGS sequence"/>
</dbReference>
<organism evidence="1 2">
    <name type="scientific">Verticillium longisporum</name>
    <name type="common">Verticillium dahliae var. longisporum</name>
    <dbReference type="NCBI Taxonomy" id="100787"/>
    <lineage>
        <taxon>Eukaryota</taxon>
        <taxon>Fungi</taxon>
        <taxon>Dikarya</taxon>
        <taxon>Ascomycota</taxon>
        <taxon>Pezizomycotina</taxon>
        <taxon>Sordariomycetes</taxon>
        <taxon>Hypocreomycetidae</taxon>
        <taxon>Glomerellales</taxon>
        <taxon>Plectosphaerellaceae</taxon>
        <taxon>Verticillium</taxon>
    </lineage>
</organism>
<name>A0A0G4LCD1_VERLO</name>
<dbReference type="AlphaFoldDB" id="A0A0G4LCD1"/>
<gene>
    <name evidence="1" type="ORF">BN1723_011965</name>
</gene>
<protein>
    <submittedName>
        <fullName evidence="1">Uncharacterized protein</fullName>
    </submittedName>
</protein>
<reference evidence="2" key="1">
    <citation type="submission" date="2015-05" db="EMBL/GenBank/DDBJ databases">
        <authorList>
            <person name="Fogelqvist Johan"/>
        </authorList>
    </citation>
    <scope>NUCLEOTIDE SEQUENCE [LARGE SCALE GENOMIC DNA]</scope>
</reference>
<evidence type="ECO:0000313" key="1">
    <source>
        <dbReference type="EMBL" id="CRK19692.1"/>
    </source>
</evidence>
<dbReference type="EMBL" id="CVQI01010335">
    <property type="protein sequence ID" value="CRK19692.1"/>
    <property type="molecule type" value="Genomic_DNA"/>
</dbReference>
<sequence length="80" mass="8785">MSSSPILPDNLSWSEAIWAAARSGRLWEIGFDASYDQCNKQAKLTSLTKILAEHPQINMGGDRPGQIVIEHGAKHGRRGI</sequence>
<proteinExistence type="predicted"/>
<evidence type="ECO:0000313" key="2">
    <source>
        <dbReference type="Proteomes" id="UP000045706"/>
    </source>
</evidence>
<accession>A0A0G4LCD1</accession>